<dbReference type="RefSeq" id="XP_010262271.1">
    <property type="nucleotide sequence ID" value="XM_010263969.1"/>
</dbReference>
<keyword evidence="2" id="KW-1185">Reference proteome</keyword>
<feature type="compositionally biased region" description="Polar residues" evidence="1">
    <location>
        <begin position="10"/>
        <end position="24"/>
    </location>
</feature>
<name>A0A1U8A532_NELNU</name>
<proteinExistence type="predicted"/>
<feature type="compositionally biased region" description="Low complexity" evidence="1">
    <location>
        <begin position="74"/>
        <end position="94"/>
    </location>
</feature>
<evidence type="ECO:0000256" key="1">
    <source>
        <dbReference type="SAM" id="MobiDB-lite"/>
    </source>
</evidence>
<dbReference type="OMA" id="KEMPRHH"/>
<reference evidence="3" key="1">
    <citation type="submission" date="2025-08" db="UniProtKB">
        <authorList>
            <consortium name="RefSeq"/>
        </authorList>
    </citation>
    <scope>IDENTIFICATION</scope>
</reference>
<dbReference type="GO" id="GO:0005634">
    <property type="term" value="C:nucleus"/>
    <property type="evidence" value="ECO:0000318"/>
    <property type="project" value="GO_Central"/>
</dbReference>
<feature type="region of interest" description="Disordered" evidence="1">
    <location>
        <begin position="1"/>
        <end position="32"/>
    </location>
</feature>
<sequence length="128" mass="13952">MAESMADIQGRNSGTGNRLRSPTRLQEKAPASIQVSRASFSSGWKIAIPLLTPLVVSPTSPNTTQWMVEVLRTSSSSSSSSSCSGEESRQQQQQDLQIPEAEKSIFKGWQHPAAPFFYEPAPLVLPFS</sequence>
<dbReference type="PANTHER" id="PTHR33912">
    <property type="entry name" value="OS01G0939400 PROTEIN"/>
    <property type="match status" value="1"/>
</dbReference>
<organism evidence="2 3">
    <name type="scientific">Nelumbo nucifera</name>
    <name type="common">Sacred lotus</name>
    <dbReference type="NCBI Taxonomy" id="4432"/>
    <lineage>
        <taxon>Eukaryota</taxon>
        <taxon>Viridiplantae</taxon>
        <taxon>Streptophyta</taxon>
        <taxon>Embryophyta</taxon>
        <taxon>Tracheophyta</taxon>
        <taxon>Spermatophyta</taxon>
        <taxon>Magnoliopsida</taxon>
        <taxon>Proteales</taxon>
        <taxon>Nelumbonaceae</taxon>
        <taxon>Nelumbo</taxon>
    </lineage>
</organism>
<evidence type="ECO:0000313" key="2">
    <source>
        <dbReference type="Proteomes" id="UP000189703"/>
    </source>
</evidence>
<dbReference type="PANTHER" id="PTHR33912:SF2">
    <property type="entry name" value="PUTATIVE-RELATED"/>
    <property type="match status" value="1"/>
</dbReference>
<dbReference type="Proteomes" id="UP000189703">
    <property type="component" value="Unplaced"/>
</dbReference>
<feature type="region of interest" description="Disordered" evidence="1">
    <location>
        <begin position="71"/>
        <end position="103"/>
    </location>
</feature>
<dbReference type="GO" id="GO:0005737">
    <property type="term" value="C:cytoplasm"/>
    <property type="evidence" value="ECO:0000318"/>
    <property type="project" value="GO_Central"/>
</dbReference>
<gene>
    <name evidence="3" type="primary">LOC104600835</name>
</gene>
<protein>
    <submittedName>
        <fullName evidence="3">Uncharacterized protein At4g14450, chloroplastic-like</fullName>
    </submittedName>
</protein>
<dbReference type="AlphaFoldDB" id="A0A1U8A532"/>
<dbReference type="GeneID" id="104600835"/>
<dbReference type="KEGG" id="nnu:104600835"/>
<dbReference type="eggNOG" id="ENOG502S77P">
    <property type="taxonomic scope" value="Eukaryota"/>
</dbReference>
<evidence type="ECO:0000313" key="3">
    <source>
        <dbReference type="RefSeq" id="XP_010262271.1"/>
    </source>
</evidence>
<accession>A0A1U8A532</accession>
<dbReference type="OrthoDB" id="673645at2759"/>
<dbReference type="InterPro" id="IPR040381">
    <property type="entry name" value="At4g14450-like"/>
</dbReference>